<gene>
    <name evidence="2" type="ORF">GCM10011387_02400</name>
</gene>
<evidence type="ECO:0000313" key="2">
    <source>
        <dbReference type="EMBL" id="GGC52421.1"/>
    </source>
</evidence>
<accession>A0A916TYP0</accession>
<keyword evidence="1" id="KW-1133">Transmembrane helix</keyword>
<comment type="caution">
    <text evidence="2">The sequence shown here is derived from an EMBL/GenBank/DDBJ whole genome shotgun (WGS) entry which is preliminary data.</text>
</comment>
<organism evidence="2 3">
    <name type="scientific">Pedobacter quisquiliarum</name>
    <dbReference type="NCBI Taxonomy" id="1834438"/>
    <lineage>
        <taxon>Bacteria</taxon>
        <taxon>Pseudomonadati</taxon>
        <taxon>Bacteroidota</taxon>
        <taxon>Sphingobacteriia</taxon>
        <taxon>Sphingobacteriales</taxon>
        <taxon>Sphingobacteriaceae</taxon>
        <taxon>Pedobacter</taxon>
    </lineage>
</organism>
<feature type="transmembrane region" description="Helical" evidence="1">
    <location>
        <begin position="51"/>
        <end position="79"/>
    </location>
</feature>
<dbReference type="Pfam" id="PF12725">
    <property type="entry name" value="DUF3810"/>
    <property type="match status" value="1"/>
</dbReference>
<reference evidence="2" key="1">
    <citation type="journal article" date="2014" name="Int. J. Syst. Evol. Microbiol.">
        <title>Complete genome sequence of Corynebacterium casei LMG S-19264T (=DSM 44701T), isolated from a smear-ripened cheese.</title>
        <authorList>
            <consortium name="US DOE Joint Genome Institute (JGI-PGF)"/>
            <person name="Walter F."/>
            <person name="Albersmeier A."/>
            <person name="Kalinowski J."/>
            <person name="Ruckert C."/>
        </authorList>
    </citation>
    <scope>NUCLEOTIDE SEQUENCE</scope>
    <source>
        <strain evidence="2">CGMCC 1.15343</strain>
    </source>
</reference>
<feature type="transmembrane region" description="Helical" evidence="1">
    <location>
        <begin position="91"/>
        <end position="114"/>
    </location>
</feature>
<dbReference type="Proteomes" id="UP000651668">
    <property type="component" value="Unassembled WGS sequence"/>
</dbReference>
<name>A0A916TYP0_9SPHI</name>
<dbReference type="InterPro" id="IPR024294">
    <property type="entry name" value="DUF3810"/>
</dbReference>
<feature type="transmembrane region" description="Helical" evidence="1">
    <location>
        <begin position="12"/>
        <end position="31"/>
    </location>
</feature>
<reference evidence="2" key="2">
    <citation type="submission" date="2020-09" db="EMBL/GenBank/DDBJ databases">
        <authorList>
            <person name="Sun Q."/>
            <person name="Zhou Y."/>
        </authorList>
    </citation>
    <scope>NUCLEOTIDE SEQUENCE</scope>
    <source>
        <strain evidence="2">CGMCC 1.15343</strain>
    </source>
</reference>
<dbReference type="AlphaFoldDB" id="A0A916TYP0"/>
<keyword evidence="1" id="KW-0812">Transmembrane</keyword>
<dbReference type="RefSeq" id="WP_188624992.1">
    <property type="nucleotide sequence ID" value="NZ_BMIL01000001.1"/>
</dbReference>
<evidence type="ECO:0008006" key="4">
    <source>
        <dbReference type="Google" id="ProtNLM"/>
    </source>
</evidence>
<sequence length="362" mass="41155">MAPQNGRLKKQLLISGALAALIYFLGLNSWLVERLYSDQFYKVVSNVQRLLSSIFPFSLGDVLYVLLILFVLFRIIIYYRKLKASGFSRQSLLAAPLGLLNFGLVLYIAFKLLWGLNYSRPSIAAQLKIGNEKYTPAQLGSLAKYLIKQINAVQLERLKQQNPASQTYTASELEAQAAAAYQEMQAKHPFFSYRHPALKKVLNTWLITKIGLEGYYNPLSGEANVNMRIPAHGLPFVACHEIAHQLGVGREDEANLVGYLVAANSRDLNFRYSALYSVLRNVLFELRVKSPEAYEPLAALINAETKIDFQRDRAFWLKHNSDMYAYMDVALDSFLKLNNQQKGIDSYQDIVIWVYNLHKKAL</sequence>
<evidence type="ECO:0000256" key="1">
    <source>
        <dbReference type="SAM" id="Phobius"/>
    </source>
</evidence>
<keyword evidence="1" id="KW-0472">Membrane</keyword>
<protein>
    <recommendedName>
        <fullName evidence="4">DUF3810 domain-containing protein</fullName>
    </recommendedName>
</protein>
<proteinExistence type="predicted"/>
<dbReference type="EMBL" id="BMIL01000001">
    <property type="protein sequence ID" value="GGC52421.1"/>
    <property type="molecule type" value="Genomic_DNA"/>
</dbReference>
<keyword evidence="3" id="KW-1185">Reference proteome</keyword>
<evidence type="ECO:0000313" key="3">
    <source>
        <dbReference type="Proteomes" id="UP000651668"/>
    </source>
</evidence>